<dbReference type="GO" id="GO:0016787">
    <property type="term" value="F:hydrolase activity"/>
    <property type="evidence" value="ECO:0007669"/>
    <property type="project" value="UniProtKB-KW"/>
</dbReference>
<dbReference type="InterPro" id="IPR011105">
    <property type="entry name" value="Cell_wall_hydrolase_SleB"/>
</dbReference>
<comment type="caution">
    <text evidence="2">The sequence shown here is derived from an EMBL/GenBank/DDBJ whole genome shotgun (WGS) entry which is preliminary data.</text>
</comment>
<evidence type="ECO:0000313" key="3">
    <source>
        <dbReference type="Proteomes" id="UP000675664"/>
    </source>
</evidence>
<protein>
    <submittedName>
        <fullName evidence="2">Cell wall hydrolase</fullName>
    </submittedName>
</protein>
<dbReference type="InterPro" id="IPR042047">
    <property type="entry name" value="SleB_dom1"/>
</dbReference>
<proteinExistence type="predicted"/>
<dbReference type="AlphaFoldDB" id="A0A8J7W4G9"/>
<dbReference type="RefSeq" id="WP_227018916.1">
    <property type="nucleotide sequence ID" value="NZ_JAGSND010000008.1"/>
</dbReference>
<keyword evidence="2" id="KW-0378">Hydrolase</keyword>
<dbReference type="Gene3D" id="1.10.10.2520">
    <property type="entry name" value="Cell wall hydrolase SleB, domain 1"/>
    <property type="match status" value="1"/>
</dbReference>
<evidence type="ECO:0000313" key="2">
    <source>
        <dbReference type="EMBL" id="MBR0598790.1"/>
    </source>
</evidence>
<sequence length="150" mass="16769">MAFDQFDTRELFARLIQCEAGGEGEDGMRAVATVIMNRATVPFGEFSRVSQGGNVRNIIEHTRQFVCMQTSVGGVYNPQNVANMNPTDEHYAIVDWAMAGNKLQGVDHSLFFFNPYSASCPPYFPTNVGVIHNRVGDHCFYIPTQYYANT</sequence>
<keyword evidence="3" id="KW-1185">Reference proteome</keyword>
<gene>
    <name evidence="2" type="ORF">KCX82_12940</name>
</gene>
<dbReference type="Proteomes" id="UP000675664">
    <property type="component" value="Unassembled WGS sequence"/>
</dbReference>
<name>A0A8J7W4G9_9FIRM</name>
<feature type="domain" description="Cell wall hydrolase SleB" evidence="1">
    <location>
        <begin position="22"/>
        <end position="141"/>
    </location>
</feature>
<dbReference type="EMBL" id="JAGSND010000008">
    <property type="protein sequence ID" value="MBR0598790.1"/>
    <property type="molecule type" value="Genomic_DNA"/>
</dbReference>
<evidence type="ECO:0000259" key="1">
    <source>
        <dbReference type="Pfam" id="PF07486"/>
    </source>
</evidence>
<reference evidence="2" key="1">
    <citation type="submission" date="2021-04" db="EMBL/GenBank/DDBJ databases">
        <title>Sinoanaerobacter chloroacetimidivorans sp. nov., an obligate anaerobic bacterium isolated from anaerobic sludge.</title>
        <authorList>
            <person name="Bao Y."/>
        </authorList>
    </citation>
    <scope>NUCLEOTIDE SEQUENCE</scope>
    <source>
        <strain evidence="2">BAD-6</strain>
    </source>
</reference>
<organism evidence="2 3">
    <name type="scientific">Sinanaerobacter chloroacetimidivorans</name>
    <dbReference type="NCBI Taxonomy" id="2818044"/>
    <lineage>
        <taxon>Bacteria</taxon>
        <taxon>Bacillati</taxon>
        <taxon>Bacillota</taxon>
        <taxon>Clostridia</taxon>
        <taxon>Peptostreptococcales</taxon>
        <taxon>Anaerovoracaceae</taxon>
        <taxon>Sinanaerobacter</taxon>
    </lineage>
</organism>
<accession>A0A8J7W4G9</accession>
<dbReference type="Pfam" id="PF07486">
    <property type="entry name" value="Hydrolase_2"/>
    <property type="match status" value="1"/>
</dbReference>
<reference evidence="2" key="2">
    <citation type="submission" date="2021-04" db="EMBL/GenBank/DDBJ databases">
        <authorList>
            <person name="Liu J."/>
        </authorList>
    </citation>
    <scope>NUCLEOTIDE SEQUENCE</scope>
    <source>
        <strain evidence="2">BAD-6</strain>
    </source>
</reference>